<accession>A0A438W8C3</accession>
<evidence type="ECO:0000313" key="2">
    <source>
        <dbReference type="EMBL" id="RVZ20570.1"/>
    </source>
</evidence>
<evidence type="ECO:0000313" key="3">
    <source>
        <dbReference type="Proteomes" id="UP000289022"/>
    </source>
</evidence>
<name>A0A438W8C3_HELPX</name>
<reference evidence="2 3" key="1">
    <citation type="submission" date="2018-11" db="EMBL/GenBank/DDBJ databases">
        <title>Genetic determinants and prediction of antibiotic resistance phenotypes in Helicobacter pylori.</title>
        <authorList>
            <person name="Wagner K."/>
        </authorList>
    </citation>
    <scope>NUCLEOTIDE SEQUENCE [LARGE SCALE GENOMIC DNA]</scope>
    <source>
        <strain evidence="2 3">ZH70</strain>
    </source>
</reference>
<dbReference type="AlphaFoldDB" id="A0A438W8C3"/>
<evidence type="ECO:0008006" key="4">
    <source>
        <dbReference type="Google" id="ProtNLM"/>
    </source>
</evidence>
<sequence length="66" mass="7654">MKKFKKKPKSIKRSHQKTILKRPLWLMPLLISGFASGAYADGTDILGLSWEEKSQKVCVYRPWYAV</sequence>
<dbReference type="Proteomes" id="UP000289022">
    <property type="component" value="Unassembled WGS sequence"/>
</dbReference>
<feature type="signal peptide" evidence="1">
    <location>
        <begin position="1"/>
        <end position="40"/>
    </location>
</feature>
<protein>
    <recommendedName>
        <fullName evidence="4">Vacuolating cytotoxin</fullName>
    </recommendedName>
</protein>
<proteinExistence type="predicted"/>
<evidence type="ECO:0000256" key="1">
    <source>
        <dbReference type="SAM" id="SignalP"/>
    </source>
</evidence>
<keyword evidence="1" id="KW-0732">Signal</keyword>
<dbReference type="EMBL" id="RJGP01001269">
    <property type="protein sequence ID" value="RVZ20570.1"/>
    <property type="molecule type" value="Genomic_DNA"/>
</dbReference>
<organism evidence="2 3">
    <name type="scientific">Helicobacter pylori</name>
    <name type="common">Campylobacter pylori</name>
    <dbReference type="NCBI Taxonomy" id="210"/>
    <lineage>
        <taxon>Bacteria</taxon>
        <taxon>Pseudomonadati</taxon>
        <taxon>Campylobacterota</taxon>
        <taxon>Epsilonproteobacteria</taxon>
        <taxon>Campylobacterales</taxon>
        <taxon>Helicobacteraceae</taxon>
        <taxon>Helicobacter</taxon>
    </lineage>
</organism>
<feature type="non-terminal residue" evidence="2">
    <location>
        <position position="66"/>
    </location>
</feature>
<comment type="caution">
    <text evidence="2">The sequence shown here is derived from an EMBL/GenBank/DDBJ whole genome shotgun (WGS) entry which is preliminary data.</text>
</comment>
<feature type="chain" id="PRO_5019417876" description="Vacuolating cytotoxin" evidence="1">
    <location>
        <begin position="41"/>
        <end position="66"/>
    </location>
</feature>
<gene>
    <name evidence="2" type="ORF">EC518_13200</name>
</gene>